<sequence length="190" mass="20482">MERPLRADAERSVRAIIEAAERVLATDQGASVEQIAEAAGLTRTTVHRRFSSRQAIIDALAVSAKQELAEAIAAARTEQSPALVALHRVTEYVLRTKGRWKFTLGNPLADTSAAHEIWAEINAATLGLLARAKSEGLIAQEADLEWVRQVYYALLHEAIAKPADSPEVGPDYVALATLVTDTLLHGAGPQ</sequence>
<dbReference type="PANTHER" id="PTHR30055:SF234">
    <property type="entry name" value="HTH-TYPE TRANSCRIPTIONAL REGULATOR BETI"/>
    <property type="match status" value="1"/>
</dbReference>
<dbReference type="PANTHER" id="PTHR30055">
    <property type="entry name" value="HTH-TYPE TRANSCRIPTIONAL REGULATOR RUTR"/>
    <property type="match status" value="1"/>
</dbReference>
<evidence type="ECO:0000256" key="3">
    <source>
        <dbReference type="ARBA" id="ARBA00023163"/>
    </source>
</evidence>
<proteinExistence type="predicted"/>
<dbReference type="SUPFAM" id="SSF46689">
    <property type="entry name" value="Homeodomain-like"/>
    <property type="match status" value="1"/>
</dbReference>
<dbReference type="RefSeq" id="WP_129518891.1">
    <property type="nucleotide sequence ID" value="NZ_SDPN01000001.1"/>
</dbReference>
<protein>
    <submittedName>
        <fullName evidence="6">TetR/AcrR family transcriptional regulator</fullName>
    </submittedName>
</protein>
<accession>A0A4Q2L4P9</accession>
<evidence type="ECO:0000256" key="1">
    <source>
        <dbReference type="ARBA" id="ARBA00023015"/>
    </source>
</evidence>
<comment type="caution">
    <text evidence="6">The sequence shown here is derived from an EMBL/GenBank/DDBJ whole genome shotgun (WGS) entry which is preliminary data.</text>
</comment>
<evidence type="ECO:0000259" key="5">
    <source>
        <dbReference type="PROSITE" id="PS50977"/>
    </source>
</evidence>
<keyword evidence="7" id="KW-1185">Reference proteome</keyword>
<reference evidence="6 7" key="1">
    <citation type="submission" date="2019-01" db="EMBL/GenBank/DDBJ databases">
        <title>Agromyces.</title>
        <authorList>
            <person name="Li J."/>
        </authorList>
    </citation>
    <scope>NUCLEOTIDE SEQUENCE [LARGE SCALE GENOMIC DNA]</scope>
    <source>
        <strain evidence="6 7">DSM 15934</strain>
    </source>
</reference>
<dbReference type="Pfam" id="PF00440">
    <property type="entry name" value="TetR_N"/>
    <property type="match status" value="1"/>
</dbReference>
<dbReference type="PROSITE" id="PS50977">
    <property type="entry name" value="HTH_TETR_2"/>
    <property type="match status" value="1"/>
</dbReference>
<keyword evidence="1" id="KW-0805">Transcription regulation</keyword>
<dbReference type="GO" id="GO:0000976">
    <property type="term" value="F:transcription cis-regulatory region binding"/>
    <property type="evidence" value="ECO:0007669"/>
    <property type="project" value="TreeGrafter"/>
</dbReference>
<gene>
    <name evidence="6" type="ORF">ESP51_00355</name>
</gene>
<dbReference type="Gene3D" id="1.10.357.10">
    <property type="entry name" value="Tetracycline Repressor, domain 2"/>
    <property type="match status" value="1"/>
</dbReference>
<keyword evidence="3" id="KW-0804">Transcription</keyword>
<dbReference type="AlphaFoldDB" id="A0A4Q2L4P9"/>
<dbReference type="InterPro" id="IPR009057">
    <property type="entry name" value="Homeodomain-like_sf"/>
</dbReference>
<evidence type="ECO:0000313" key="7">
    <source>
        <dbReference type="Proteomes" id="UP000293865"/>
    </source>
</evidence>
<evidence type="ECO:0000256" key="4">
    <source>
        <dbReference type="PROSITE-ProRule" id="PRU00335"/>
    </source>
</evidence>
<feature type="DNA-binding region" description="H-T-H motif" evidence="4">
    <location>
        <begin position="31"/>
        <end position="50"/>
    </location>
</feature>
<dbReference type="InterPro" id="IPR050109">
    <property type="entry name" value="HTH-type_TetR-like_transc_reg"/>
</dbReference>
<organism evidence="6 7">
    <name type="scientific">Agromyces albus</name>
    <dbReference type="NCBI Taxonomy" id="205332"/>
    <lineage>
        <taxon>Bacteria</taxon>
        <taxon>Bacillati</taxon>
        <taxon>Actinomycetota</taxon>
        <taxon>Actinomycetes</taxon>
        <taxon>Micrococcales</taxon>
        <taxon>Microbacteriaceae</taxon>
        <taxon>Agromyces</taxon>
    </lineage>
</organism>
<dbReference type="InterPro" id="IPR001647">
    <property type="entry name" value="HTH_TetR"/>
</dbReference>
<dbReference type="EMBL" id="SDPN01000001">
    <property type="protein sequence ID" value="RXZ73188.1"/>
    <property type="molecule type" value="Genomic_DNA"/>
</dbReference>
<dbReference type="OrthoDB" id="5112469at2"/>
<dbReference type="GO" id="GO:0003700">
    <property type="term" value="F:DNA-binding transcription factor activity"/>
    <property type="evidence" value="ECO:0007669"/>
    <property type="project" value="TreeGrafter"/>
</dbReference>
<feature type="domain" description="HTH tetR-type" evidence="5">
    <location>
        <begin position="10"/>
        <end position="68"/>
    </location>
</feature>
<evidence type="ECO:0000313" key="6">
    <source>
        <dbReference type="EMBL" id="RXZ73188.1"/>
    </source>
</evidence>
<name>A0A4Q2L4P9_9MICO</name>
<keyword evidence="2 4" id="KW-0238">DNA-binding</keyword>
<dbReference type="Proteomes" id="UP000293865">
    <property type="component" value="Unassembled WGS sequence"/>
</dbReference>
<evidence type="ECO:0000256" key="2">
    <source>
        <dbReference type="ARBA" id="ARBA00023125"/>
    </source>
</evidence>